<keyword evidence="3" id="KW-1185">Reference proteome</keyword>
<evidence type="ECO:0000313" key="2">
    <source>
        <dbReference type="EMBL" id="MBC5768950.1"/>
    </source>
</evidence>
<dbReference type="Pfam" id="PF01381">
    <property type="entry name" value="HTH_3"/>
    <property type="match status" value="1"/>
</dbReference>
<dbReference type="InterPro" id="IPR010982">
    <property type="entry name" value="Lambda_DNA-bd_dom_sf"/>
</dbReference>
<feature type="domain" description="HTH cro/C1-type" evidence="1">
    <location>
        <begin position="17"/>
        <end position="47"/>
    </location>
</feature>
<reference evidence="2" key="1">
    <citation type="submission" date="2020-08" db="EMBL/GenBank/DDBJ databases">
        <title>Genome public.</title>
        <authorList>
            <person name="Liu C."/>
            <person name="Sun Q."/>
        </authorList>
    </citation>
    <scope>NUCLEOTIDE SEQUENCE</scope>
    <source>
        <strain evidence="2">BX15</strain>
    </source>
</reference>
<dbReference type="Gene3D" id="1.10.260.40">
    <property type="entry name" value="lambda repressor-like DNA-binding domains"/>
    <property type="match status" value="1"/>
</dbReference>
<dbReference type="SUPFAM" id="SSF47413">
    <property type="entry name" value="lambda repressor-like DNA-binding domains"/>
    <property type="match status" value="1"/>
</dbReference>
<dbReference type="PROSITE" id="PS50943">
    <property type="entry name" value="HTH_CROC1"/>
    <property type="match status" value="1"/>
</dbReference>
<name>A0A923S5U8_9FIRM</name>
<gene>
    <name evidence="2" type="ORF">H8Z83_01110</name>
</gene>
<dbReference type="InterPro" id="IPR001387">
    <property type="entry name" value="Cro/C1-type_HTH"/>
</dbReference>
<organism evidence="2 3">
    <name type="scientific">Dysosmobacter segnis</name>
    <dbReference type="NCBI Taxonomy" id="2763042"/>
    <lineage>
        <taxon>Bacteria</taxon>
        <taxon>Bacillati</taxon>
        <taxon>Bacillota</taxon>
        <taxon>Clostridia</taxon>
        <taxon>Eubacteriales</taxon>
        <taxon>Oscillospiraceae</taxon>
        <taxon>Dysosmobacter</taxon>
    </lineage>
</organism>
<evidence type="ECO:0000313" key="3">
    <source>
        <dbReference type="Proteomes" id="UP000620327"/>
    </source>
</evidence>
<dbReference type="EMBL" id="JACOQI010000001">
    <property type="protein sequence ID" value="MBC5768950.1"/>
    <property type="molecule type" value="Genomic_DNA"/>
</dbReference>
<proteinExistence type="predicted"/>
<evidence type="ECO:0000259" key="1">
    <source>
        <dbReference type="PROSITE" id="PS50943"/>
    </source>
</evidence>
<protein>
    <submittedName>
        <fullName evidence="2">Helix-turn-helix transcriptional regulator</fullName>
    </submittedName>
</protein>
<dbReference type="Proteomes" id="UP000620327">
    <property type="component" value="Unassembled WGS sequence"/>
</dbReference>
<dbReference type="CDD" id="cd00093">
    <property type="entry name" value="HTH_XRE"/>
    <property type="match status" value="1"/>
</dbReference>
<comment type="caution">
    <text evidence="2">The sequence shown here is derived from an EMBL/GenBank/DDBJ whole genome shotgun (WGS) entry which is preliminary data.</text>
</comment>
<accession>A0A923S5U8</accession>
<dbReference type="RefSeq" id="WP_187013349.1">
    <property type="nucleotide sequence ID" value="NZ_JACOQI010000001.1"/>
</dbReference>
<dbReference type="AlphaFoldDB" id="A0A923S5U8"/>
<dbReference type="GO" id="GO:0003677">
    <property type="term" value="F:DNA binding"/>
    <property type="evidence" value="ECO:0007669"/>
    <property type="project" value="InterPro"/>
</dbReference>
<sequence length="88" mass="10281">MNGYKESLRQYFSVQAKALRKKRKLTQEEMSEQLHITVRAYGDLERGCSCCSAIALLFFLLMLEPDELTAFLAQMKKQFREQDQQEVA</sequence>